<evidence type="ECO:0000256" key="11">
    <source>
        <dbReference type="ARBA" id="ARBA00036320"/>
    </source>
</evidence>
<dbReference type="InterPro" id="IPR009003">
    <property type="entry name" value="Peptidase_S1_PA"/>
</dbReference>
<evidence type="ECO:0000256" key="3">
    <source>
        <dbReference type="ARBA" id="ARBA00022670"/>
    </source>
</evidence>
<dbReference type="GO" id="GO:0004252">
    <property type="term" value="F:serine-type endopeptidase activity"/>
    <property type="evidence" value="ECO:0007669"/>
    <property type="project" value="UniProtKB-EC"/>
</dbReference>
<dbReference type="PROSITE" id="PS50240">
    <property type="entry name" value="TRYPSIN_DOM"/>
    <property type="match status" value="1"/>
</dbReference>
<evidence type="ECO:0000313" key="16">
    <source>
        <dbReference type="Proteomes" id="UP000515160"/>
    </source>
</evidence>
<evidence type="ECO:0000256" key="10">
    <source>
        <dbReference type="ARBA" id="ARBA00023157"/>
    </source>
</evidence>
<name>A0A6P8Z2S3_DROAB</name>
<evidence type="ECO:0000256" key="2">
    <source>
        <dbReference type="ARBA" id="ARBA00022659"/>
    </source>
</evidence>
<feature type="domain" description="Peptidase S1" evidence="15">
    <location>
        <begin position="69"/>
        <end position="292"/>
    </location>
</feature>
<proteinExistence type="inferred from homology"/>
<keyword evidence="10" id="KW-1015">Disulfide bond</keyword>
<accession>A0A6P8Z2S3</accession>
<dbReference type="InterPro" id="IPR033116">
    <property type="entry name" value="TRYPSIN_SER"/>
</dbReference>
<keyword evidence="3 13" id="KW-0645">Protease</keyword>
<evidence type="ECO:0000256" key="14">
    <source>
        <dbReference type="SAM" id="SignalP"/>
    </source>
</evidence>
<evidence type="ECO:0000256" key="4">
    <source>
        <dbReference type="ARBA" id="ARBA00022729"/>
    </source>
</evidence>
<gene>
    <name evidence="17" type="primary">LOC117572461</name>
</gene>
<dbReference type="CDD" id="cd00190">
    <property type="entry name" value="Tryp_SPc"/>
    <property type="match status" value="1"/>
</dbReference>
<keyword evidence="2" id="KW-0768">Sushi</keyword>
<dbReference type="Pfam" id="PF00089">
    <property type="entry name" value="Trypsin"/>
    <property type="match status" value="1"/>
</dbReference>
<feature type="chain" id="PRO_5028400999" evidence="14">
    <location>
        <begin position="24"/>
        <end position="297"/>
    </location>
</feature>
<dbReference type="OrthoDB" id="10059102at2759"/>
<evidence type="ECO:0000313" key="17">
    <source>
        <dbReference type="RefSeq" id="XP_034111187.1"/>
    </source>
</evidence>
<dbReference type="Proteomes" id="UP000515160">
    <property type="component" value="Chromosome 3"/>
</dbReference>
<reference evidence="17" key="1">
    <citation type="submission" date="2025-08" db="UniProtKB">
        <authorList>
            <consortium name="RefSeq"/>
        </authorList>
    </citation>
    <scope>IDENTIFICATION</scope>
    <source>
        <strain evidence="17">15112-1751.03</strain>
        <tissue evidence="17">Whole Adult</tissue>
    </source>
</reference>
<keyword evidence="16" id="KW-1185">Reference proteome</keyword>
<protein>
    <submittedName>
        <fullName evidence="17">Trypsin epsilon-like</fullName>
    </submittedName>
</protein>
<dbReference type="PANTHER" id="PTHR24276:SF97">
    <property type="entry name" value="GH13245P2-RELATED"/>
    <property type="match status" value="1"/>
</dbReference>
<dbReference type="InterPro" id="IPR050430">
    <property type="entry name" value="Peptidase_S1"/>
</dbReference>
<dbReference type="RefSeq" id="XP_034111187.1">
    <property type="nucleotide sequence ID" value="XM_034255296.1"/>
</dbReference>
<evidence type="ECO:0000256" key="9">
    <source>
        <dbReference type="ARBA" id="ARBA00023145"/>
    </source>
</evidence>
<dbReference type="GO" id="GO:0007586">
    <property type="term" value="P:digestion"/>
    <property type="evidence" value="ECO:0007669"/>
    <property type="project" value="UniProtKB-KW"/>
</dbReference>
<evidence type="ECO:0000256" key="8">
    <source>
        <dbReference type="ARBA" id="ARBA00022825"/>
    </source>
</evidence>
<dbReference type="Gene3D" id="2.40.10.10">
    <property type="entry name" value="Trypsin-like serine proteases"/>
    <property type="match status" value="1"/>
</dbReference>
<evidence type="ECO:0000259" key="15">
    <source>
        <dbReference type="PROSITE" id="PS50240"/>
    </source>
</evidence>
<comment type="similarity">
    <text evidence="1">Belongs to the peptidase S1 family.</text>
</comment>
<dbReference type="PROSITE" id="PS00134">
    <property type="entry name" value="TRYPSIN_HIS"/>
    <property type="match status" value="1"/>
</dbReference>
<comment type="catalytic activity">
    <reaction evidence="12">
        <text>Selective cleavage of 103-Arg-|-Ser-104 and 124-Ile-|-Ile-125 bonds in Limulus clotting factor B to form activated factor B. Cleavage of -Pro-Arg-|-Xaa- bonds in synthetic substrates.</text>
        <dbReference type="EC" id="3.4.21.84"/>
    </reaction>
</comment>
<feature type="signal peptide" evidence="14">
    <location>
        <begin position="1"/>
        <end position="23"/>
    </location>
</feature>
<dbReference type="InterPro" id="IPR018114">
    <property type="entry name" value="TRYPSIN_HIS"/>
</dbReference>
<keyword evidence="4 14" id="KW-0732">Signal</keyword>
<evidence type="ECO:0000256" key="5">
    <source>
        <dbReference type="ARBA" id="ARBA00022757"/>
    </source>
</evidence>
<sequence length="297" mass="33409">MKQLRFGIGIGLVLLLFVGAAAGQAEYYYNNVTDYTYLDDRSSRFPPLSFSSNENITAIEELDAFPNRIVNGKRIACHRAPYQVALHYNGYFMCGGSILSRHWILTAAHCVAGSRGKFKVRVGSTQQQRGGQLHRVKLVIANARYNSKSMRNDLALLRLATPLRFGNCVQPIKLPNSRRRRLPNCYLVSGWGLSSASAKNVQRYLLGTKVCKVTHNRCRQLYQRGGVRIYRQMLCASRLGHDSCSGDSGGPLAYGRRLYGVVSFGIGCANRNYPGVYVHVRKSKRWIRSVMRKYSKS</sequence>
<evidence type="ECO:0000256" key="7">
    <source>
        <dbReference type="ARBA" id="ARBA00022820"/>
    </source>
</evidence>
<evidence type="ECO:0000256" key="13">
    <source>
        <dbReference type="RuleBase" id="RU363034"/>
    </source>
</evidence>
<keyword evidence="8 13" id="KW-0720">Serine protease</keyword>
<dbReference type="GO" id="GO:0042381">
    <property type="term" value="P:hemolymph coagulation"/>
    <property type="evidence" value="ECO:0007669"/>
    <property type="project" value="UniProtKB-KW"/>
</dbReference>
<dbReference type="InterPro" id="IPR001254">
    <property type="entry name" value="Trypsin_dom"/>
</dbReference>
<dbReference type="SMART" id="SM00020">
    <property type="entry name" value="Tryp_SPc"/>
    <property type="match status" value="1"/>
</dbReference>
<keyword evidence="6 13" id="KW-0378">Hydrolase</keyword>
<comment type="catalytic activity">
    <reaction evidence="11">
        <text>Preferential cleavage: Arg-|-Xaa, Lys-|-Xaa.</text>
        <dbReference type="EC" id="3.4.21.4"/>
    </reaction>
</comment>
<dbReference type="SUPFAM" id="SSF50494">
    <property type="entry name" value="Trypsin-like serine proteases"/>
    <property type="match status" value="1"/>
</dbReference>
<dbReference type="PRINTS" id="PR00722">
    <property type="entry name" value="CHYMOTRYPSIN"/>
</dbReference>
<evidence type="ECO:0000256" key="6">
    <source>
        <dbReference type="ARBA" id="ARBA00022801"/>
    </source>
</evidence>
<dbReference type="GeneID" id="117572461"/>
<dbReference type="PANTHER" id="PTHR24276">
    <property type="entry name" value="POLYSERASE-RELATED"/>
    <property type="match status" value="1"/>
</dbReference>
<dbReference type="PROSITE" id="PS00135">
    <property type="entry name" value="TRYPSIN_SER"/>
    <property type="match status" value="1"/>
</dbReference>
<dbReference type="InterPro" id="IPR001314">
    <property type="entry name" value="Peptidase_S1A"/>
</dbReference>
<evidence type="ECO:0000256" key="1">
    <source>
        <dbReference type="ARBA" id="ARBA00007664"/>
    </source>
</evidence>
<organism evidence="16 17">
    <name type="scientific">Drosophila albomicans</name>
    <name type="common">Fruit fly</name>
    <dbReference type="NCBI Taxonomy" id="7291"/>
    <lineage>
        <taxon>Eukaryota</taxon>
        <taxon>Metazoa</taxon>
        <taxon>Ecdysozoa</taxon>
        <taxon>Arthropoda</taxon>
        <taxon>Hexapoda</taxon>
        <taxon>Insecta</taxon>
        <taxon>Pterygota</taxon>
        <taxon>Neoptera</taxon>
        <taxon>Endopterygota</taxon>
        <taxon>Diptera</taxon>
        <taxon>Brachycera</taxon>
        <taxon>Muscomorpha</taxon>
        <taxon>Ephydroidea</taxon>
        <taxon>Drosophilidae</taxon>
        <taxon>Drosophila</taxon>
    </lineage>
</organism>
<dbReference type="InterPro" id="IPR043504">
    <property type="entry name" value="Peptidase_S1_PA_chymotrypsin"/>
</dbReference>
<dbReference type="AlphaFoldDB" id="A0A6P8Z2S3"/>
<keyword evidence="9" id="KW-0865">Zymogen</keyword>
<dbReference type="GO" id="GO:0006508">
    <property type="term" value="P:proteolysis"/>
    <property type="evidence" value="ECO:0007669"/>
    <property type="project" value="UniProtKB-KW"/>
</dbReference>
<dbReference type="FunFam" id="2.40.10.10:FF:000120">
    <property type="entry name" value="Putative serine protease"/>
    <property type="match status" value="1"/>
</dbReference>
<keyword evidence="7" id="KW-0353">Hemolymph clotting</keyword>
<keyword evidence="5" id="KW-0222">Digestion</keyword>
<evidence type="ECO:0000256" key="12">
    <source>
        <dbReference type="ARBA" id="ARBA00052079"/>
    </source>
</evidence>